<evidence type="ECO:0000259" key="6">
    <source>
        <dbReference type="PROSITE" id="PS50948"/>
    </source>
</evidence>
<feature type="chain" id="PRO_5036262405" evidence="5">
    <location>
        <begin position="26"/>
        <end position="1980"/>
    </location>
</feature>
<dbReference type="GO" id="GO:0004568">
    <property type="term" value="F:chitinase activity"/>
    <property type="evidence" value="ECO:0007669"/>
    <property type="project" value="UniProtKB-ARBA"/>
</dbReference>
<dbReference type="InterPro" id="IPR001604">
    <property type="entry name" value="Endo_G_ENPP1-like_dom"/>
</dbReference>
<dbReference type="Pfam" id="PF00704">
    <property type="entry name" value="Glyco_hydro_18"/>
    <property type="match status" value="1"/>
</dbReference>
<dbReference type="PANTHER" id="PTHR46073">
    <property type="entry name" value="CHITINASE"/>
    <property type="match status" value="1"/>
</dbReference>
<evidence type="ECO:0000256" key="3">
    <source>
        <dbReference type="RuleBase" id="RU000489"/>
    </source>
</evidence>
<dbReference type="Gene3D" id="3.20.20.80">
    <property type="entry name" value="Glycosidases"/>
    <property type="match status" value="1"/>
</dbReference>
<evidence type="ECO:0000313" key="8">
    <source>
        <dbReference type="EMBL" id="CAG6666678.1"/>
    </source>
</evidence>
<dbReference type="PROSITE" id="PS01095">
    <property type="entry name" value="GH18_1"/>
    <property type="match status" value="1"/>
</dbReference>
<dbReference type="GO" id="GO:0006032">
    <property type="term" value="P:chitin catabolic process"/>
    <property type="evidence" value="ECO:0007669"/>
    <property type="project" value="UniProtKB-ARBA"/>
</dbReference>
<dbReference type="Pfam" id="PF00024">
    <property type="entry name" value="PAN_1"/>
    <property type="match status" value="1"/>
</dbReference>
<dbReference type="InterPro" id="IPR011583">
    <property type="entry name" value="Chitinase_II/V-like_cat"/>
</dbReference>
<dbReference type="CDD" id="cd10909">
    <property type="entry name" value="ChtBD1_GH18_2"/>
    <property type="match status" value="2"/>
</dbReference>
<dbReference type="InterPro" id="IPR020821">
    <property type="entry name" value="ENPP1-3/EXOG-like_nuc-like"/>
</dbReference>
<dbReference type="SUPFAM" id="SSF54060">
    <property type="entry name" value="His-Me finger endonucleases"/>
    <property type="match status" value="1"/>
</dbReference>
<evidence type="ECO:0000259" key="7">
    <source>
        <dbReference type="PROSITE" id="PS51910"/>
    </source>
</evidence>
<dbReference type="InterPro" id="IPR003609">
    <property type="entry name" value="Pan_app"/>
</dbReference>
<accession>A0A8D8WPS2</accession>
<organism evidence="8">
    <name type="scientific">Cacopsylla melanoneura</name>
    <dbReference type="NCBI Taxonomy" id="428564"/>
    <lineage>
        <taxon>Eukaryota</taxon>
        <taxon>Metazoa</taxon>
        <taxon>Ecdysozoa</taxon>
        <taxon>Arthropoda</taxon>
        <taxon>Hexapoda</taxon>
        <taxon>Insecta</taxon>
        <taxon>Pterygota</taxon>
        <taxon>Neoptera</taxon>
        <taxon>Paraneoptera</taxon>
        <taxon>Hemiptera</taxon>
        <taxon>Sternorrhyncha</taxon>
        <taxon>Psylloidea</taxon>
        <taxon>Psyllidae</taxon>
        <taxon>Psyllinae</taxon>
        <taxon>Cacopsylla</taxon>
    </lineage>
</organism>
<dbReference type="SUPFAM" id="SSF51445">
    <property type="entry name" value="(Trans)glycosidases"/>
    <property type="match status" value="1"/>
</dbReference>
<feature type="region of interest" description="Disordered" evidence="4">
    <location>
        <begin position="1363"/>
        <end position="1382"/>
    </location>
</feature>
<dbReference type="CDD" id="cd06548">
    <property type="entry name" value="GH18_chitinase"/>
    <property type="match status" value="1"/>
</dbReference>
<feature type="region of interest" description="Disordered" evidence="4">
    <location>
        <begin position="935"/>
        <end position="989"/>
    </location>
</feature>
<keyword evidence="2 3" id="KW-0326">Glycosidase</keyword>
<reference evidence="8" key="1">
    <citation type="submission" date="2021-05" db="EMBL/GenBank/DDBJ databases">
        <authorList>
            <person name="Alioto T."/>
            <person name="Alioto T."/>
            <person name="Gomez Garrido J."/>
        </authorList>
    </citation>
    <scope>NUCLEOTIDE SEQUENCE</scope>
</reference>
<dbReference type="InterPro" id="IPR001223">
    <property type="entry name" value="Glyco_hydro18_cat"/>
</dbReference>
<dbReference type="InterPro" id="IPR001002">
    <property type="entry name" value="Chitin-bd_1"/>
</dbReference>
<name>A0A8D8WPS2_9HEMI</name>
<dbReference type="EMBL" id="HBUF01214903">
    <property type="protein sequence ID" value="CAG6666680.1"/>
    <property type="molecule type" value="Transcribed_RNA"/>
</dbReference>
<dbReference type="SUPFAM" id="SSF54556">
    <property type="entry name" value="Chitinase insertion domain"/>
    <property type="match status" value="1"/>
</dbReference>
<keyword evidence="1 3" id="KW-0378">Hydrolase</keyword>
<dbReference type="Pfam" id="PF01223">
    <property type="entry name" value="Endonuclease_NS"/>
    <property type="match status" value="1"/>
</dbReference>
<dbReference type="GO" id="GO:0005975">
    <property type="term" value="P:carbohydrate metabolic process"/>
    <property type="evidence" value="ECO:0007669"/>
    <property type="project" value="InterPro"/>
</dbReference>
<sequence length="1980" mass="221831">MFSSTDAGIVIYLLVSVFQLHPIAANEDCWWTGCQPDDWAVKGCSQYNRTEQNREHCENGLKYECCLPCKWTGCERNDWAKKGCEHLGMAESRREACEEGNRYLCCPRDGVGANDCWWTSCQEDNWAVTGCEQYERREASKVECPAADAGSKSHKYQCCPRGISPSGVIPSGYPQCLWSPCQPFNQTDRGCPPDSKQIGKEVCPYGEQGEIFRCCFKVERNEELDNTEESSGESFVDFVKYLLFRGRNFTIQPDLLPCTMMDPDKVALLQVQNEGLRICDLCPSFPQKRLTNILIDTQPMRTEYNKVFGECYEICFNEDSCMAFSYDHGSSDCYMFDSTVATLRSEGGWTSVFMTQPTGILGDWSYVRHTAVTGTTSTRTSEKDFLTCLAKCENSPTCNIVSYSLIGKTCDLFKSDSDLQYVDLKYGFISAFNVRQFPLGSDQLWRFIEEGDILEATKNINEKDECVKKHYNGSFSAYYSKPCLTNQLSGCDPTNGCKHCYYPEIVNQEIDLPICPDSESNRKEDIVKQIDREMNNCLKNDKCVGVGYDKSKNTYEQITVQTLGKQYEASYMLTYPKLNSGIHRYLDKVELLSNVRISPIKDSKSNYQRLTGISSFEDCLKKLKENQAFSKASYSITKNECHLGDTKIEFKTENDMITMFEKPNIISHLKNFIRVPNANVEISKALSKYDGCQNHCEEECAKKCEGICAYVLVKYLADKTECFFFEDKDDLKLSLSGNTLALVKTSALNFTLESLNQLTPFQRQHIFDCFSDNNEQTQSSLSTYDINSQTSTARKKRGIFSAIGKAFKKVGQFIGNAVKDTVKTVVDNVKGVVKSVGKVLKGDLKGAKKEFLNIPVVKDVKNVVELGKAVVTGDWDKAKEKGIDLLQSGTLDLVTTVIPGGKIIGTAAKAAGKGLKAASAAGKKAGDKIKRSVDKGVEKVEHKNKKVKDDKKKEDTNNVEDRGNCKRRPKRAATNSKKRKKPCDDDDDDDEKYCLKPNFANILYESVEDCVKKEAGERCDYECEPGYREEDPRIVCKKVNKKHVWPQDGRCELQTCDPGLFPNYPLITLETPQLSQYYRPGFGKYITAYMILFSKRDKLPVWSIAMQQADFSGNKFGLAKFKSKSYNTVKASERNPAFVRYPCTLLNGHQGTDPDYTNTGWDRGHLTPANIARWSPKAKKLINLFINIAPQDPKTNSDAWRHLERHVECNSDYHPSLVATGICLDGVTQRSKPGGLLVPKCYWKLVCYKDEKGVEQVVGFISDNTHVTKGPTNTNRKRQVFTPVSQDDVKRVMTSGGHPSIKDPWTLTATQIYKGREVAVAGAGAASSSSVWFPVNAIKCASVDKLDDTEKLAWEEAFGRKKRPASAIKKTPKPDPLAPTKVLRGCYNKDDPLFDDPDFDDESSDSDDSDIDMSDASQAALAVNKEKADGVSLVGNVAKCNKRIIGYYTSWGKKTISAAHLKRITHVIYAFIEMNADGTVDIGSADRATSTDPEKDKQITLERLTYLLNLASKFPHLKVMFAVGGWANSQYFSGMAASPDKRIRFIASVIKLIEKFGFDGVDIDWEYPVTGGANEGVPADKQNYVTFMKELRTALDELASKVNRAEKFLISFASAAGQWTLDPGYDLPGLLKYADFANVMTYDFFGAWESKWGAYTGPPAPLFFGMPPRFSGKTNVDWTMKYYACKSKTPHKINMGVPFYGRYWKNVGDPVDKSDGMWRMSNAVNGKFEGGYVPWNEIESQYLKNGFEKHFHQKAKAPYAWSASTKTFLGYEDVQSLTNKKNYAAEKNIGGLMIWALELDDDNVSLLDVVASASLCDKTDPNLVNYKCSPIDEKRWWTSEDGDDKAGLCGRSAPLYKGYYPVCDPDDPGYSCCGEFGYCGTGDKYCKCPSCTDYQNNPEKITKGPTKPSVPVRWYFLNDPDGKRGRCGKTIPKINGEYPICNPDDDNAYCCSNGGYCGNSPGHCDCPDCVNFRKNPNHKF</sequence>
<keyword evidence="5" id="KW-0732">Signal</keyword>
<dbReference type="SMART" id="SM00636">
    <property type="entry name" value="Glyco_18"/>
    <property type="match status" value="1"/>
</dbReference>
<dbReference type="Gene3D" id="3.10.50.10">
    <property type="match status" value="1"/>
</dbReference>
<protein>
    <submittedName>
        <fullName evidence="8">Acidic mammalian chitinase</fullName>
    </submittedName>
</protein>
<dbReference type="PROSITE" id="PS51910">
    <property type="entry name" value="GH18_2"/>
    <property type="match status" value="1"/>
</dbReference>
<dbReference type="Gene3D" id="3.40.570.10">
    <property type="entry name" value="Extracellular Endonuclease, subunit A"/>
    <property type="match status" value="1"/>
</dbReference>
<dbReference type="InterPro" id="IPR044925">
    <property type="entry name" value="His-Me_finger_sf"/>
</dbReference>
<dbReference type="InterPro" id="IPR029070">
    <property type="entry name" value="Chitinase_insertion_sf"/>
</dbReference>
<dbReference type="GO" id="GO:0046872">
    <property type="term" value="F:metal ion binding"/>
    <property type="evidence" value="ECO:0007669"/>
    <property type="project" value="InterPro"/>
</dbReference>
<feature type="signal peptide" evidence="5">
    <location>
        <begin position="1"/>
        <end position="25"/>
    </location>
</feature>
<dbReference type="SMART" id="SM00473">
    <property type="entry name" value="PAN_AP"/>
    <property type="match status" value="2"/>
</dbReference>
<dbReference type="SMART" id="SM00892">
    <property type="entry name" value="Endonuclease_NS"/>
    <property type="match status" value="1"/>
</dbReference>
<feature type="region of interest" description="Disordered" evidence="4">
    <location>
        <begin position="1393"/>
        <end position="1412"/>
    </location>
</feature>
<evidence type="ECO:0000256" key="2">
    <source>
        <dbReference type="ARBA" id="ARBA00023295"/>
    </source>
</evidence>
<evidence type="ECO:0000256" key="5">
    <source>
        <dbReference type="SAM" id="SignalP"/>
    </source>
</evidence>
<dbReference type="Gene3D" id="3.50.4.10">
    <property type="entry name" value="Hepatocyte Growth Factor"/>
    <property type="match status" value="1"/>
</dbReference>
<evidence type="ECO:0000256" key="4">
    <source>
        <dbReference type="SAM" id="MobiDB-lite"/>
    </source>
</evidence>
<dbReference type="SMART" id="SM00477">
    <property type="entry name" value="NUC"/>
    <property type="match status" value="1"/>
</dbReference>
<dbReference type="GO" id="GO:0003676">
    <property type="term" value="F:nucleic acid binding"/>
    <property type="evidence" value="ECO:0007669"/>
    <property type="project" value="InterPro"/>
</dbReference>
<feature type="compositionally biased region" description="Basic and acidic residues" evidence="4">
    <location>
        <begin position="935"/>
        <end position="964"/>
    </location>
</feature>
<proteinExistence type="predicted"/>
<dbReference type="PROSITE" id="PS50948">
    <property type="entry name" value="PAN"/>
    <property type="match status" value="1"/>
</dbReference>
<dbReference type="PANTHER" id="PTHR46073:SF4">
    <property type="entry name" value="GH18 DOMAIN-CONTAINING PROTEIN"/>
    <property type="match status" value="1"/>
</dbReference>
<dbReference type="InterPro" id="IPR001579">
    <property type="entry name" value="Glyco_hydro_18_chit_AS"/>
</dbReference>
<dbReference type="EMBL" id="HBUF01214902">
    <property type="protein sequence ID" value="CAG6666678.1"/>
    <property type="molecule type" value="Transcribed_RNA"/>
</dbReference>
<feature type="domain" description="GH18" evidence="7">
    <location>
        <begin position="1442"/>
        <end position="1817"/>
    </location>
</feature>
<dbReference type="SMART" id="SM00270">
    <property type="entry name" value="ChtBD1"/>
    <property type="match status" value="2"/>
</dbReference>
<dbReference type="InterPro" id="IPR017853">
    <property type="entry name" value="GH"/>
</dbReference>
<feature type="compositionally biased region" description="Basic residues" evidence="4">
    <location>
        <begin position="965"/>
        <end position="981"/>
    </location>
</feature>
<feature type="domain" description="Apple" evidence="6">
    <location>
        <begin position="282"/>
        <end position="358"/>
    </location>
</feature>
<evidence type="ECO:0000256" key="1">
    <source>
        <dbReference type="ARBA" id="ARBA00022801"/>
    </source>
</evidence>
<dbReference type="GO" id="GO:0008061">
    <property type="term" value="F:chitin binding"/>
    <property type="evidence" value="ECO:0007669"/>
    <property type="project" value="InterPro"/>
</dbReference>
<dbReference type="InterPro" id="IPR044929">
    <property type="entry name" value="DNA/RNA_non-sp_Endonuclease_sf"/>
</dbReference>